<dbReference type="InterPro" id="IPR037066">
    <property type="entry name" value="Plug_dom_sf"/>
</dbReference>
<dbReference type="InterPro" id="IPR036942">
    <property type="entry name" value="Beta-barrel_TonB_sf"/>
</dbReference>
<keyword evidence="10" id="KW-0732">Signal</keyword>
<evidence type="ECO:0000256" key="3">
    <source>
        <dbReference type="ARBA" id="ARBA00022452"/>
    </source>
</evidence>
<evidence type="ECO:0000259" key="12">
    <source>
        <dbReference type="Pfam" id="PF07715"/>
    </source>
</evidence>
<keyword evidence="3 8" id="KW-1134">Transmembrane beta strand</keyword>
<organism evidence="13 14">
    <name type="scientific">Acetobacteroides hydrogenigenes</name>
    <dbReference type="NCBI Taxonomy" id="979970"/>
    <lineage>
        <taxon>Bacteria</taxon>
        <taxon>Pseudomonadati</taxon>
        <taxon>Bacteroidota</taxon>
        <taxon>Bacteroidia</taxon>
        <taxon>Bacteroidales</taxon>
        <taxon>Rikenellaceae</taxon>
        <taxon>Acetobacteroides</taxon>
    </lineage>
</organism>
<protein>
    <submittedName>
        <fullName evidence="13">TonB-linked SusC/RagA family outer membrane protein</fullName>
    </submittedName>
</protein>
<feature type="domain" description="TonB-dependent receptor plug" evidence="12">
    <location>
        <begin position="125"/>
        <end position="229"/>
    </location>
</feature>
<comment type="similarity">
    <text evidence="8 9">Belongs to the TonB-dependent receptor family.</text>
</comment>
<feature type="signal peptide" evidence="10">
    <location>
        <begin position="1"/>
        <end position="32"/>
    </location>
</feature>
<accession>A0A4R2E1K6</accession>
<keyword evidence="7 8" id="KW-0998">Cell outer membrane</keyword>
<reference evidence="13 14" key="1">
    <citation type="submission" date="2019-03" db="EMBL/GenBank/DDBJ databases">
        <title>Genomic Encyclopedia of Archaeal and Bacterial Type Strains, Phase II (KMG-II): from individual species to whole genera.</title>
        <authorList>
            <person name="Goeker M."/>
        </authorList>
    </citation>
    <scope>NUCLEOTIDE SEQUENCE [LARGE SCALE GENOMIC DNA]</scope>
    <source>
        <strain evidence="13 14">RL-C</strain>
    </source>
</reference>
<dbReference type="SUPFAM" id="SSF56935">
    <property type="entry name" value="Porins"/>
    <property type="match status" value="1"/>
</dbReference>
<keyword evidence="2 8" id="KW-0813">Transport</keyword>
<evidence type="ECO:0000256" key="6">
    <source>
        <dbReference type="ARBA" id="ARBA00023136"/>
    </source>
</evidence>
<evidence type="ECO:0000256" key="9">
    <source>
        <dbReference type="RuleBase" id="RU003357"/>
    </source>
</evidence>
<dbReference type="RefSeq" id="WP_131840540.1">
    <property type="nucleotide sequence ID" value="NZ_SLWB01000022.1"/>
</dbReference>
<dbReference type="FunFam" id="2.60.40.1120:FF:000003">
    <property type="entry name" value="Outer membrane protein Omp121"/>
    <property type="match status" value="1"/>
</dbReference>
<dbReference type="InterPro" id="IPR023997">
    <property type="entry name" value="TonB-dep_OMP_SusC/RagA_CS"/>
</dbReference>
<dbReference type="Pfam" id="PF00593">
    <property type="entry name" value="TonB_dep_Rec_b-barrel"/>
    <property type="match status" value="1"/>
</dbReference>
<evidence type="ECO:0000313" key="13">
    <source>
        <dbReference type="EMBL" id="TCN61698.1"/>
    </source>
</evidence>
<dbReference type="EMBL" id="SLWB01000022">
    <property type="protein sequence ID" value="TCN61698.1"/>
    <property type="molecule type" value="Genomic_DNA"/>
</dbReference>
<comment type="caution">
    <text evidence="13">The sequence shown here is derived from an EMBL/GenBank/DDBJ whole genome shotgun (WGS) entry which is preliminary data.</text>
</comment>
<dbReference type="Pfam" id="PF07715">
    <property type="entry name" value="Plug"/>
    <property type="match status" value="1"/>
</dbReference>
<evidence type="ECO:0000256" key="7">
    <source>
        <dbReference type="ARBA" id="ARBA00023237"/>
    </source>
</evidence>
<dbReference type="Proteomes" id="UP000294830">
    <property type="component" value="Unassembled WGS sequence"/>
</dbReference>
<gene>
    <name evidence="13" type="ORF">CLV25_1227</name>
</gene>
<evidence type="ECO:0000313" key="14">
    <source>
        <dbReference type="Proteomes" id="UP000294830"/>
    </source>
</evidence>
<dbReference type="FunFam" id="2.170.130.10:FF:000008">
    <property type="entry name" value="SusC/RagA family TonB-linked outer membrane protein"/>
    <property type="match status" value="1"/>
</dbReference>
<dbReference type="InterPro" id="IPR008969">
    <property type="entry name" value="CarboxyPept-like_regulatory"/>
</dbReference>
<dbReference type="GO" id="GO:0009279">
    <property type="term" value="C:cell outer membrane"/>
    <property type="evidence" value="ECO:0007669"/>
    <property type="project" value="UniProtKB-SubCell"/>
</dbReference>
<name>A0A4R2E1K6_9BACT</name>
<keyword evidence="14" id="KW-1185">Reference proteome</keyword>
<dbReference type="AlphaFoldDB" id="A0A4R2E1K6"/>
<comment type="subcellular location">
    <subcellularLocation>
        <location evidence="1 8">Cell outer membrane</location>
        <topology evidence="1 8">Multi-pass membrane protein</topology>
    </subcellularLocation>
</comment>
<keyword evidence="4 8" id="KW-0812">Transmembrane</keyword>
<dbReference type="OrthoDB" id="9768177at2"/>
<dbReference type="InterPro" id="IPR000531">
    <property type="entry name" value="Beta-barrel_TonB"/>
</dbReference>
<feature type="domain" description="TonB-dependent receptor-like beta-barrel" evidence="11">
    <location>
        <begin position="396"/>
        <end position="997"/>
    </location>
</feature>
<evidence type="ECO:0000256" key="5">
    <source>
        <dbReference type="ARBA" id="ARBA00023077"/>
    </source>
</evidence>
<dbReference type="InterPro" id="IPR023996">
    <property type="entry name" value="TonB-dep_OMP_SusC/RagA"/>
</dbReference>
<feature type="chain" id="PRO_5020406337" evidence="10">
    <location>
        <begin position="33"/>
        <end position="1046"/>
    </location>
</feature>
<evidence type="ECO:0000259" key="11">
    <source>
        <dbReference type="Pfam" id="PF00593"/>
    </source>
</evidence>
<dbReference type="Gene3D" id="2.40.170.20">
    <property type="entry name" value="TonB-dependent receptor, beta-barrel domain"/>
    <property type="match status" value="1"/>
</dbReference>
<dbReference type="PROSITE" id="PS52016">
    <property type="entry name" value="TONB_DEPENDENT_REC_3"/>
    <property type="match status" value="1"/>
</dbReference>
<dbReference type="Gene3D" id="2.170.130.10">
    <property type="entry name" value="TonB-dependent receptor, plug domain"/>
    <property type="match status" value="1"/>
</dbReference>
<evidence type="ECO:0000256" key="8">
    <source>
        <dbReference type="PROSITE-ProRule" id="PRU01360"/>
    </source>
</evidence>
<dbReference type="SUPFAM" id="SSF49464">
    <property type="entry name" value="Carboxypeptidase regulatory domain-like"/>
    <property type="match status" value="1"/>
</dbReference>
<proteinExistence type="inferred from homology"/>
<dbReference type="Gene3D" id="2.60.40.1120">
    <property type="entry name" value="Carboxypeptidase-like, regulatory domain"/>
    <property type="match status" value="1"/>
</dbReference>
<dbReference type="NCBIfam" id="TIGR04057">
    <property type="entry name" value="SusC_RagA_signa"/>
    <property type="match status" value="1"/>
</dbReference>
<sequence length="1046" mass="115561">MYKPFKPNLAAKSLMLMLTLAIFNLLATPSLAQDLKVTGKVTDTKSTTIPGATIKVKGKQTGTATDIDGNFTLKASKGDVLVVSYVGYKAKEVTVVSSSTITVILEEDNQRIDEVVVVGYGTMKKSDLTGAVSSVKKEDITKRATTNAAEALQGKIAGVNIQKSGGNAGAGVQMKIRGVNTIGGNDPLYIIDGFPGSINSVNPSDIESIEILKDGAASAIYGSIAANGVVIVTTKKAKEGQIVVDFNSYLSITKTAKRLNLLNAKEYVSVHKQMYDNYNTQFPDDAITLPQYITNAPDVDTDWQDAIFRSGLAQNYTIGITGGQENLKFALSSNYNNEKGILIGNDVNHKNARMKINLKKSIFEVDANMFFKASRNEQPKFSIKEAYMITPLIPIYDNSREFGFGLTDKLGLPNNRNVMADDRYEQSYSKKQHFNGNIALAINIAKGLQFKTSYSYKAENYQGFYHAPRFVADVKAPNDYPYNSEDRSLWQEQLWDNIITFNRQFGKHSVNAMLGTSTTLTESNWNGVGVEGKKIVYSVDANGKLVQTVVPGGFLDEGFTTIDAGKGGTYSGSGSNYEYNRLSFFGRLNYTYDNKYLLQATLRRDASSKFGKNKRWGTFPSIALGWKLSEEEFFPKDIALNNLKIRGSFGRLGNENALGYYDFLPSIVTGNNLWYGYVQGSGYNPWPGSIATLLSNDDLMWETTNSINVGIDYGMFKNKLTGSLNYFQKNTSDMLIPRVPAPSSGYDSQTMNVGEIENSGIEFEINYNGQSGKLNYNVGFNISYLKNEVVKLSDKDQVIFGEGLKYGTEHFPTQTRVGKPIASYYLYKTDGIFQSLAEVNSYVNKNGEKLQPTAQPGDIRFKDVNGDGAITEADKDFCGSGMPKVEANINFSASYSGFDLSFLLGSGWGHKLYNGNRYFYEAMNSGSNMLTSTTNAWTPTNTNTDVPRAILQDPNGNSRESDRFLEKGDFIRLRQIQIGYSLPKDLIKRAGITNIRIYASGENLYTWTKYSGIDPEFGRSNVLNTGIDNLLFPFTKSYVVGLQFTF</sequence>
<evidence type="ECO:0000256" key="2">
    <source>
        <dbReference type="ARBA" id="ARBA00022448"/>
    </source>
</evidence>
<evidence type="ECO:0000256" key="10">
    <source>
        <dbReference type="SAM" id="SignalP"/>
    </source>
</evidence>
<evidence type="ECO:0000256" key="1">
    <source>
        <dbReference type="ARBA" id="ARBA00004571"/>
    </source>
</evidence>
<dbReference type="InterPro" id="IPR012910">
    <property type="entry name" value="Plug_dom"/>
</dbReference>
<keyword evidence="5 9" id="KW-0798">TonB box</keyword>
<keyword evidence="6 8" id="KW-0472">Membrane</keyword>
<dbReference type="InterPro" id="IPR039426">
    <property type="entry name" value="TonB-dep_rcpt-like"/>
</dbReference>
<evidence type="ECO:0000256" key="4">
    <source>
        <dbReference type="ARBA" id="ARBA00022692"/>
    </source>
</evidence>
<dbReference type="NCBIfam" id="TIGR04056">
    <property type="entry name" value="OMP_RagA_SusC"/>
    <property type="match status" value="1"/>
</dbReference>
<dbReference type="Pfam" id="PF13715">
    <property type="entry name" value="CarbopepD_reg_2"/>
    <property type="match status" value="1"/>
</dbReference>